<comment type="caution">
    <text evidence="3">The sequence shown here is derived from an EMBL/GenBank/DDBJ whole genome shotgun (WGS) entry which is preliminary data.</text>
</comment>
<keyword evidence="4" id="KW-1185">Reference proteome</keyword>
<dbReference type="AlphaFoldDB" id="A0AAX2SD99"/>
<feature type="region of interest" description="Disordered" evidence="1">
    <location>
        <begin position="399"/>
        <end position="427"/>
    </location>
</feature>
<evidence type="ECO:0000256" key="1">
    <source>
        <dbReference type="SAM" id="MobiDB-lite"/>
    </source>
</evidence>
<dbReference type="InterPro" id="IPR038461">
    <property type="entry name" value="Schlafen_AlbA_2_dom_sf"/>
</dbReference>
<name>A0AAX2SD99_KOCRH</name>
<feature type="compositionally biased region" description="Polar residues" evidence="1">
    <location>
        <begin position="414"/>
        <end position="426"/>
    </location>
</feature>
<evidence type="ECO:0000313" key="4">
    <source>
        <dbReference type="Proteomes" id="UP000298017"/>
    </source>
</evidence>
<dbReference type="Gene3D" id="3.30.565.60">
    <property type="match status" value="1"/>
</dbReference>
<organism evidence="3 4">
    <name type="scientific">Kocuria rhizophila</name>
    <dbReference type="NCBI Taxonomy" id="72000"/>
    <lineage>
        <taxon>Bacteria</taxon>
        <taxon>Bacillati</taxon>
        <taxon>Actinomycetota</taxon>
        <taxon>Actinomycetes</taxon>
        <taxon>Micrococcales</taxon>
        <taxon>Micrococcaceae</taxon>
        <taxon>Kocuria</taxon>
    </lineage>
</organism>
<gene>
    <name evidence="3" type="ORF">E4P33_07910</name>
</gene>
<dbReference type="InterPro" id="IPR038475">
    <property type="entry name" value="RecG_C_sf"/>
</dbReference>
<dbReference type="Gene3D" id="3.30.950.30">
    <property type="entry name" value="Schlafen, AAA domain"/>
    <property type="match status" value="1"/>
</dbReference>
<reference evidence="3 4" key="1">
    <citation type="submission" date="2019-03" db="EMBL/GenBank/DDBJ databases">
        <title>Genome Sequencing and Assembly of Various Microbes Isolated from Alder Root Nodule.</title>
        <authorList>
            <person name="Swanson E."/>
            <person name="Sevigny J.L."/>
            <person name="Pesce C."/>
            <person name="Davis I."/>
            <person name="Kleiner V."/>
            <person name="Tisa L."/>
        </authorList>
    </citation>
    <scope>NUCLEOTIDE SEQUENCE [LARGE SCALE GENOMIC DNA]</scope>
    <source>
        <strain evidence="3 4">4R-31</strain>
    </source>
</reference>
<dbReference type="PANTHER" id="PTHR30595:SF6">
    <property type="entry name" value="SCHLAFEN ALBA-2 DOMAIN-CONTAINING PROTEIN"/>
    <property type="match status" value="1"/>
</dbReference>
<dbReference type="InterPro" id="IPR007421">
    <property type="entry name" value="Schlafen_AlbA_2_dom"/>
</dbReference>
<sequence>MRARRGDTTSVEVKRASGGLPHLADTICAFANMPGGGSIILGVDESSGSFDVTGLDDVAAAESGLVATARQSVSPSPHITTETHTLDGRVVLVAHVAPLRIVDKPATTGGRAYLRQSDGDYTMQEHELRMLEVAKLHADEQVDYDLQPARGRSIDDLLPEAVSAYLHTTRERDQRLRSLDDDKILRTTSVVTADGVPTLAGLYALGMYPQGHYPGLTVTAAVQLPESGGNVRNQNLEDFTGPLPVLLEDLLAWVRRNLGTVQRYREDGHMESVAEIPLNAVRELIGNALVHRDLGPNTLGVGKSIQVRLTPRNLFVLSPGGLRGVSLAQLESEDHAQAAVNQRVYQMAKKLTTSDGASIIEGEGGGLREVYDAARRHGLPRPQLHDTGVQFKALLWRPTSQTPHSGTPPAASAAQRSKATPQTSAPTVHEAKVLEVLRLHSPLRLEDLAVQTGLTTSQLRYALRLPLAEGLVAMQGGQGRKGTRYVMNNDA</sequence>
<evidence type="ECO:0000259" key="2">
    <source>
        <dbReference type="Pfam" id="PF04326"/>
    </source>
</evidence>
<proteinExistence type="predicted"/>
<dbReference type="Pfam" id="PF04326">
    <property type="entry name" value="SLFN_AlbA_2"/>
    <property type="match status" value="1"/>
</dbReference>
<evidence type="ECO:0000313" key="3">
    <source>
        <dbReference type="EMBL" id="TFI00985.1"/>
    </source>
</evidence>
<feature type="domain" description="Schlafen AlbA-2" evidence="2">
    <location>
        <begin position="8"/>
        <end position="123"/>
    </location>
</feature>
<dbReference type="RefSeq" id="WP_052239282.1">
    <property type="nucleotide sequence ID" value="NZ_CP072262.1"/>
</dbReference>
<accession>A0AAX2SD99</accession>
<protein>
    <submittedName>
        <fullName evidence="3">AAA family ATPase</fullName>
    </submittedName>
</protein>
<dbReference type="Pfam" id="PF13749">
    <property type="entry name" value="HATPase_c_4"/>
    <property type="match status" value="1"/>
</dbReference>
<dbReference type="PANTHER" id="PTHR30595">
    <property type="entry name" value="GLPR-RELATED TRANSCRIPTIONAL REPRESSOR"/>
    <property type="match status" value="1"/>
</dbReference>
<dbReference type="EMBL" id="SPNK01000007">
    <property type="protein sequence ID" value="TFI00985.1"/>
    <property type="molecule type" value="Genomic_DNA"/>
</dbReference>
<dbReference type="Proteomes" id="UP000298017">
    <property type="component" value="Unassembled WGS sequence"/>
</dbReference>